<accession>A0AAD6DLF3</accession>
<sequence length="221" mass="26449">MSWDYKVDIWSVGMLIWDLFEHRHLFRARNPARELDDGYHLAEMQAAFEPFVYSNLVVYSDYEHKDERQRGISLQNFQKLTSGHRAESIGEPTYRTLEARIEIDEIEDWEEVIDVKAGWGDPELRTEEHFYRLLISLGYAARRMPRLKNVKIKVESQNPFTLYLRNKADQITLEWECYPPYRPDTRVAKAWNFDLNVVETYPRWEDLSFVILPTWRPNTSI</sequence>
<keyword evidence="2" id="KW-1185">Reference proteome</keyword>
<evidence type="ECO:0000313" key="2">
    <source>
        <dbReference type="Proteomes" id="UP001213799"/>
    </source>
</evidence>
<dbReference type="EMBL" id="JAQJAE010000006">
    <property type="protein sequence ID" value="KAJ5588536.1"/>
    <property type="molecule type" value="Genomic_DNA"/>
</dbReference>
<proteinExistence type="predicted"/>
<dbReference type="InterPro" id="IPR011009">
    <property type="entry name" value="Kinase-like_dom_sf"/>
</dbReference>
<dbReference type="Proteomes" id="UP001213799">
    <property type="component" value="Unassembled WGS sequence"/>
</dbReference>
<organism evidence="1 2">
    <name type="scientific">Penicillium hordei</name>
    <dbReference type="NCBI Taxonomy" id="40994"/>
    <lineage>
        <taxon>Eukaryota</taxon>
        <taxon>Fungi</taxon>
        <taxon>Dikarya</taxon>
        <taxon>Ascomycota</taxon>
        <taxon>Pezizomycotina</taxon>
        <taxon>Eurotiomycetes</taxon>
        <taxon>Eurotiomycetidae</taxon>
        <taxon>Eurotiales</taxon>
        <taxon>Aspergillaceae</taxon>
        <taxon>Penicillium</taxon>
    </lineage>
</organism>
<reference evidence="1" key="1">
    <citation type="journal article" date="2023" name="IMA Fungus">
        <title>Comparative genomic study of the Penicillium genus elucidates a diverse pangenome and 15 lateral gene transfer events.</title>
        <authorList>
            <person name="Petersen C."/>
            <person name="Sorensen T."/>
            <person name="Nielsen M.R."/>
            <person name="Sondergaard T.E."/>
            <person name="Sorensen J.L."/>
            <person name="Fitzpatrick D.A."/>
            <person name="Frisvad J.C."/>
            <person name="Nielsen K.L."/>
        </authorList>
    </citation>
    <scope>NUCLEOTIDE SEQUENCE</scope>
    <source>
        <strain evidence="1">IBT 12815</strain>
    </source>
</reference>
<comment type="caution">
    <text evidence="1">The sequence shown here is derived from an EMBL/GenBank/DDBJ whole genome shotgun (WGS) entry which is preliminary data.</text>
</comment>
<gene>
    <name evidence="1" type="ORF">N7537_011214</name>
</gene>
<reference evidence="1" key="2">
    <citation type="submission" date="2023-01" db="EMBL/GenBank/DDBJ databases">
        <authorList>
            <person name="Petersen C."/>
        </authorList>
    </citation>
    <scope>NUCLEOTIDE SEQUENCE</scope>
    <source>
        <strain evidence="1">IBT 12815</strain>
    </source>
</reference>
<name>A0AAD6DLF3_9EURO</name>
<dbReference type="SUPFAM" id="SSF56112">
    <property type="entry name" value="Protein kinase-like (PK-like)"/>
    <property type="match status" value="1"/>
</dbReference>
<dbReference type="Gene3D" id="1.10.510.10">
    <property type="entry name" value="Transferase(Phosphotransferase) domain 1"/>
    <property type="match status" value="1"/>
</dbReference>
<protein>
    <recommendedName>
        <fullName evidence="3">Protein kinase domain-containing protein</fullName>
    </recommendedName>
</protein>
<dbReference type="AlphaFoldDB" id="A0AAD6DLF3"/>
<evidence type="ECO:0008006" key="3">
    <source>
        <dbReference type="Google" id="ProtNLM"/>
    </source>
</evidence>
<dbReference type="GeneID" id="81592510"/>
<dbReference type="RefSeq" id="XP_056747555.1">
    <property type="nucleotide sequence ID" value="XM_056902268.1"/>
</dbReference>
<evidence type="ECO:0000313" key="1">
    <source>
        <dbReference type="EMBL" id="KAJ5588536.1"/>
    </source>
</evidence>